<dbReference type="Proteomes" id="UP001339962">
    <property type="component" value="Unassembled WGS sequence"/>
</dbReference>
<organism evidence="2 4">
    <name type="scientific">Anoxybacteroides rupiense</name>
    <dbReference type="NCBI Taxonomy" id="311460"/>
    <lineage>
        <taxon>Bacteria</taxon>
        <taxon>Bacillati</taxon>
        <taxon>Bacillota</taxon>
        <taxon>Bacilli</taxon>
        <taxon>Bacillales</taxon>
        <taxon>Anoxybacillaceae</taxon>
        <taxon>Anoxybacteroides</taxon>
    </lineage>
</organism>
<evidence type="ECO:0000313" key="4">
    <source>
        <dbReference type="Proteomes" id="UP001339962"/>
    </source>
</evidence>
<evidence type="ECO:0000313" key="1">
    <source>
        <dbReference type="EMBL" id="MDE8562401.1"/>
    </source>
</evidence>
<protein>
    <submittedName>
        <fullName evidence="2">Uncharacterized protein</fullName>
    </submittedName>
</protein>
<proteinExistence type="predicted"/>
<dbReference type="RefSeq" id="WP_066145527.1">
    <property type="nucleotide sequence ID" value="NZ_JAGUQN010000001.1"/>
</dbReference>
<comment type="caution">
    <text evidence="2">The sequence shown here is derived from an EMBL/GenBank/DDBJ whole genome shotgun (WGS) entry which is preliminary data.</text>
</comment>
<gene>
    <name evidence="2" type="ORF">P9850_09210</name>
    <name evidence="1" type="ORF">PNH38_00730</name>
</gene>
<reference evidence="1 3" key="1">
    <citation type="submission" date="2023-01" db="EMBL/GenBank/DDBJ databases">
        <title>Genome-based reclassification of Anoxybacillus geothermalis as a later heterotypic synonym of Anoxybacillus rupiensis.</title>
        <authorList>
            <person name="Inan Bektas K."/>
            <person name="Canakci S."/>
            <person name="Belduz A.A."/>
            <person name="Guler H.H."/>
        </authorList>
    </citation>
    <scope>NUCLEOTIDE SEQUENCE [LARGE SCALE GENOMIC DNA]</scope>
    <source>
        <strain evidence="1 3">DSM 17127</strain>
    </source>
</reference>
<sequence length="131" mass="15395">MRQQLFYVAVGYVCGYLMISWMPDVTPFTWVNFLADFTFRPLHSFLAMACFFIGFLANAMAIRTMVEGAVQLFIRKIVNWHEWLASYTVVGSFYWLFHLNKRLSLLFFIFSVVYGMIAVDFSSGHRYKKLL</sequence>
<accession>A0ABD5IV11</accession>
<evidence type="ECO:0000313" key="2">
    <source>
        <dbReference type="EMBL" id="MED5052028.1"/>
    </source>
</evidence>
<dbReference type="EMBL" id="JAQOTG010000001">
    <property type="protein sequence ID" value="MDE8562401.1"/>
    <property type="molecule type" value="Genomic_DNA"/>
</dbReference>
<dbReference type="EMBL" id="JARTLI010000013">
    <property type="protein sequence ID" value="MED5052028.1"/>
    <property type="molecule type" value="Genomic_DNA"/>
</dbReference>
<dbReference type="AlphaFoldDB" id="A0ABD5IV11"/>
<name>A0ABD5IV11_9BACL</name>
<evidence type="ECO:0000313" key="3">
    <source>
        <dbReference type="Proteomes" id="UP001213979"/>
    </source>
</evidence>
<keyword evidence="3" id="KW-1185">Reference proteome</keyword>
<dbReference type="Proteomes" id="UP001213979">
    <property type="component" value="Unassembled WGS sequence"/>
</dbReference>
<reference evidence="2 4" key="2">
    <citation type="submission" date="2023-03" db="EMBL/GenBank/DDBJ databases">
        <title>Bacillus Genome Sequencing.</title>
        <authorList>
            <person name="Dunlap C."/>
        </authorList>
    </citation>
    <scope>NUCLEOTIDE SEQUENCE [LARGE SCALE GENOMIC DNA]</scope>
    <source>
        <strain evidence="2 4">NRS-38</strain>
    </source>
</reference>